<keyword evidence="2" id="KW-1185">Reference proteome</keyword>
<dbReference type="EMBL" id="LSRS01000009">
    <property type="protein sequence ID" value="KAF1083840.1"/>
    <property type="molecule type" value="Genomic_DNA"/>
</dbReference>
<dbReference type="AlphaFoldDB" id="A0A9D2WMQ9"/>
<gene>
    <name evidence="1" type="ORF">SPSYN_02996</name>
</gene>
<evidence type="ECO:0000313" key="2">
    <source>
        <dbReference type="Proteomes" id="UP000798488"/>
    </source>
</evidence>
<comment type="caution">
    <text evidence="1">The sequence shown here is derived from an EMBL/GenBank/DDBJ whole genome shotgun (WGS) entry which is preliminary data.</text>
</comment>
<evidence type="ECO:0000313" key="1">
    <source>
        <dbReference type="EMBL" id="KAF1083840.1"/>
    </source>
</evidence>
<reference evidence="1" key="1">
    <citation type="submission" date="2016-02" db="EMBL/GenBank/DDBJ databases">
        <title>Draft Genome Sequence of Sporotomaculum syntrophicum Strain FB, a Syntrophic Benzoate Degrader.</title>
        <authorList>
            <person name="Nobu M.K."/>
            <person name="Narihiro T."/>
            <person name="Qiu Y.-L."/>
            <person name="Ohashi A."/>
            <person name="Liu W.-T."/>
            <person name="Yuji S."/>
        </authorList>
    </citation>
    <scope>NUCLEOTIDE SEQUENCE</scope>
    <source>
        <strain evidence="1">FB</strain>
    </source>
</reference>
<proteinExistence type="predicted"/>
<organism evidence="1 2">
    <name type="scientific">Sporotomaculum syntrophicum</name>
    <dbReference type="NCBI Taxonomy" id="182264"/>
    <lineage>
        <taxon>Bacteria</taxon>
        <taxon>Bacillati</taxon>
        <taxon>Bacillota</taxon>
        <taxon>Clostridia</taxon>
        <taxon>Eubacteriales</taxon>
        <taxon>Desulfallaceae</taxon>
        <taxon>Sporotomaculum</taxon>
    </lineage>
</organism>
<protein>
    <submittedName>
        <fullName evidence="1">Uncharacterized protein</fullName>
    </submittedName>
</protein>
<dbReference type="Proteomes" id="UP000798488">
    <property type="component" value="Unassembled WGS sequence"/>
</dbReference>
<name>A0A9D2WMQ9_9FIRM</name>
<accession>A0A9D2WMQ9</accession>
<sequence length="50" mass="5714">MIICFLKHIVTVSLVLPVLAVPIVVIRDTVLNMVFLNTRGRLDNDNYFNI</sequence>